<feature type="non-terminal residue" evidence="3">
    <location>
        <position position="464"/>
    </location>
</feature>
<dbReference type="Pfam" id="PF01535">
    <property type="entry name" value="PPR"/>
    <property type="match status" value="6"/>
</dbReference>
<dbReference type="GO" id="GO:0009451">
    <property type="term" value="P:RNA modification"/>
    <property type="evidence" value="ECO:0007669"/>
    <property type="project" value="InterPro"/>
</dbReference>
<dbReference type="InterPro" id="IPR046960">
    <property type="entry name" value="PPR_At4g14850-like_plant"/>
</dbReference>
<feature type="repeat" description="PPR" evidence="2">
    <location>
        <begin position="12"/>
        <end position="46"/>
    </location>
</feature>
<feature type="repeat" description="PPR" evidence="2">
    <location>
        <begin position="333"/>
        <end position="370"/>
    </location>
</feature>
<feature type="repeat" description="PPR" evidence="2">
    <location>
        <begin position="301"/>
        <end position="331"/>
    </location>
</feature>
<proteinExistence type="predicted"/>
<dbReference type="FunFam" id="1.25.40.10:FF:000158">
    <property type="entry name" value="pentatricopeptide repeat-containing protein At2g33680"/>
    <property type="match status" value="1"/>
</dbReference>
<sequence>SRNVFDSLRLPNTFSWNLLISAYARNGFLHEAQELFAAMSPRSLVAANVMITAYARKGHVIDAKNVYDSMLEHSSISWSAMITAFVSTGNIGDACDLLQALPERDITCSNLVIAAYAQAGHLPQAKRLFDEMRHREMATWNAMLEALAGARDDTAKAIFETRMPVHDRVSSTVMLMSYARHGHFVQAKEMLQSLPDKDMESWNSLLHVNVADEALKVFQRMPARDVVSWTSMLTSYVQAGRAEEALHLYRCMNLEGERINRVTLVAAIDACADAAAIADGQAIHFGYAAHDHYCWPDTKRDARVENSLLSMYGRCGSLAQATALFVEMRERRDLVSWNTMITAYAQRQSRSNTSAALEVFQRMNQQGVLPNDITFTALLCACSRSGWLDAAWSLFRTMIADFGLEASTRHIVCMVDLLGRAGRLDDAERAIRGASLAELGVAWRTLLAASEVHGNANTGARAAK</sequence>
<feature type="non-terminal residue" evidence="3">
    <location>
        <position position="1"/>
    </location>
</feature>
<name>D8T227_SELML</name>
<dbReference type="Gene3D" id="1.25.40.10">
    <property type="entry name" value="Tetratricopeptide repeat domain"/>
    <property type="match status" value="4"/>
</dbReference>
<dbReference type="GO" id="GO:0003723">
    <property type="term" value="F:RNA binding"/>
    <property type="evidence" value="ECO:0007669"/>
    <property type="project" value="InterPro"/>
</dbReference>
<evidence type="ECO:0008006" key="5">
    <source>
        <dbReference type="Google" id="ProtNLM"/>
    </source>
</evidence>
<dbReference type="NCBIfam" id="TIGR00756">
    <property type="entry name" value="PPR"/>
    <property type="match status" value="3"/>
</dbReference>
<reference evidence="3 4" key="1">
    <citation type="journal article" date="2011" name="Science">
        <title>The Selaginella genome identifies genetic changes associated with the evolution of vascular plants.</title>
        <authorList>
            <person name="Banks J.A."/>
            <person name="Nishiyama T."/>
            <person name="Hasebe M."/>
            <person name="Bowman J.L."/>
            <person name="Gribskov M."/>
            <person name="dePamphilis C."/>
            <person name="Albert V.A."/>
            <person name="Aono N."/>
            <person name="Aoyama T."/>
            <person name="Ambrose B.A."/>
            <person name="Ashton N.W."/>
            <person name="Axtell M.J."/>
            <person name="Barker E."/>
            <person name="Barker M.S."/>
            <person name="Bennetzen J.L."/>
            <person name="Bonawitz N.D."/>
            <person name="Chapple C."/>
            <person name="Cheng C."/>
            <person name="Correa L.G."/>
            <person name="Dacre M."/>
            <person name="DeBarry J."/>
            <person name="Dreyer I."/>
            <person name="Elias M."/>
            <person name="Engstrom E.M."/>
            <person name="Estelle M."/>
            <person name="Feng L."/>
            <person name="Finet C."/>
            <person name="Floyd S.K."/>
            <person name="Frommer W.B."/>
            <person name="Fujita T."/>
            <person name="Gramzow L."/>
            <person name="Gutensohn M."/>
            <person name="Harholt J."/>
            <person name="Hattori M."/>
            <person name="Heyl A."/>
            <person name="Hirai T."/>
            <person name="Hiwatashi Y."/>
            <person name="Ishikawa M."/>
            <person name="Iwata M."/>
            <person name="Karol K.G."/>
            <person name="Koehler B."/>
            <person name="Kolukisaoglu U."/>
            <person name="Kubo M."/>
            <person name="Kurata T."/>
            <person name="Lalonde S."/>
            <person name="Li K."/>
            <person name="Li Y."/>
            <person name="Litt A."/>
            <person name="Lyons E."/>
            <person name="Manning G."/>
            <person name="Maruyama T."/>
            <person name="Michael T.P."/>
            <person name="Mikami K."/>
            <person name="Miyazaki S."/>
            <person name="Morinaga S."/>
            <person name="Murata T."/>
            <person name="Mueller-Roeber B."/>
            <person name="Nelson D.R."/>
            <person name="Obara M."/>
            <person name="Oguri Y."/>
            <person name="Olmstead R.G."/>
            <person name="Onodera N."/>
            <person name="Petersen B.L."/>
            <person name="Pils B."/>
            <person name="Prigge M."/>
            <person name="Rensing S.A."/>
            <person name="Riano-Pachon D.M."/>
            <person name="Roberts A.W."/>
            <person name="Sato Y."/>
            <person name="Scheller H.V."/>
            <person name="Schulz B."/>
            <person name="Schulz C."/>
            <person name="Shakirov E.V."/>
            <person name="Shibagaki N."/>
            <person name="Shinohara N."/>
            <person name="Shippen D.E."/>
            <person name="Soerensen I."/>
            <person name="Sotooka R."/>
            <person name="Sugimoto N."/>
            <person name="Sugita M."/>
            <person name="Sumikawa N."/>
            <person name="Tanurdzic M."/>
            <person name="Theissen G."/>
            <person name="Ulvskov P."/>
            <person name="Wakazuki S."/>
            <person name="Weng J.K."/>
            <person name="Willats W.W."/>
            <person name="Wipf D."/>
            <person name="Wolf P.G."/>
            <person name="Yang L."/>
            <person name="Zimmer A.D."/>
            <person name="Zhu Q."/>
            <person name="Mitros T."/>
            <person name="Hellsten U."/>
            <person name="Loque D."/>
            <person name="Otillar R."/>
            <person name="Salamov A."/>
            <person name="Schmutz J."/>
            <person name="Shapiro H."/>
            <person name="Lindquist E."/>
            <person name="Lucas S."/>
            <person name="Rokhsar D."/>
            <person name="Grigoriev I.V."/>
        </authorList>
    </citation>
    <scope>NUCLEOTIDE SEQUENCE [LARGE SCALE GENOMIC DNA]</scope>
</reference>
<dbReference type="PANTHER" id="PTHR47926">
    <property type="entry name" value="PENTATRICOPEPTIDE REPEAT-CONTAINING PROTEIN"/>
    <property type="match status" value="1"/>
</dbReference>
<feature type="repeat" description="PPR" evidence="2">
    <location>
        <begin position="371"/>
        <end position="401"/>
    </location>
</feature>
<evidence type="ECO:0000256" key="2">
    <source>
        <dbReference type="PROSITE-ProRule" id="PRU00708"/>
    </source>
</evidence>
<feature type="repeat" description="PPR" evidence="2">
    <location>
        <begin position="105"/>
        <end position="139"/>
    </location>
</feature>
<gene>
    <name evidence="3" type="ORF">SELMODRAFT_21446</name>
</gene>
<organism evidence="4">
    <name type="scientific">Selaginella moellendorffii</name>
    <name type="common">Spikemoss</name>
    <dbReference type="NCBI Taxonomy" id="88036"/>
    <lineage>
        <taxon>Eukaryota</taxon>
        <taxon>Viridiplantae</taxon>
        <taxon>Streptophyta</taxon>
        <taxon>Embryophyta</taxon>
        <taxon>Tracheophyta</taxon>
        <taxon>Lycopodiopsida</taxon>
        <taxon>Selaginellales</taxon>
        <taxon>Selaginellaceae</taxon>
        <taxon>Selaginella</taxon>
    </lineage>
</organism>
<dbReference type="InParanoid" id="D8T227"/>
<dbReference type="KEGG" id="smo:SELMODRAFT_21446"/>
<dbReference type="InterPro" id="IPR002885">
    <property type="entry name" value="PPR_rpt"/>
</dbReference>
<dbReference type="Proteomes" id="UP000001514">
    <property type="component" value="Unassembled WGS sequence"/>
</dbReference>
<evidence type="ECO:0000313" key="3">
    <source>
        <dbReference type="EMBL" id="EFJ09288.1"/>
    </source>
</evidence>
<dbReference type="Gramene" id="EFJ09288">
    <property type="protein sequence ID" value="EFJ09288"/>
    <property type="gene ID" value="SELMODRAFT_21446"/>
</dbReference>
<dbReference type="EMBL" id="GL377664">
    <property type="protein sequence ID" value="EFJ09288.1"/>
    <property type="molecule type" value="Genomic_DNA"/>
</dbReference>
<protein>
    <recommendedName>
        <fullName evidence="5">Pentacotripeptide-repeat region of PRORP domain-containing protein</fullName>
    </recommendedName>
</protein>
<dbReference type="eggNOG" id="KOG4197">
    <property type="taxonomic scope" value="Eukaryota"/>
</dbReference>
<accession>D8T227</accession>
<feature type="repeat" description="PPR" evidence="2">
    <location>
        <begin position="225"/>
        <end position="259"/>
    </location>
</feature>
<dbReference type="PROSITE" id="PS51375">
    <property type="entry name" value="PPR"/>
    <property type="match status" value="6"/>
</dbReference>
<dbReference type="AlphaFoldDB" id="D8T227"/>
<dbReference type="InterPro" id="IPR011990">
    <property type="entry name" value="TPR-like_helical_dom_sf"/>
</dbReference>
<dbReference type="HOGENOM" id="CLU_002706_0_0_1"/>
<keyword evidence="1" id="KW-0677">Repeat</keyword>
<keyword evidence="4" id="KW-1185">Reference proteome</keyword>
<evidence type="ECO:0000313" key="4">
    <source>
        <dbReference type="Proteomes" id="UP000001514"/>
    </source>
</evidence>
<dbReference type="GO" id="GO:0048731">
    <property type="term" value="P:system development"/>
    <property type="evidence" value="ECO:0007669"/>
    <property type="project" value="UniProtKB-ARBA"/>
</dbReference>
<dbReference type="Pfam" id="PF13041">
    <property type="entry name" value="PPR_2"/>
    <property type="match status" value="2"/>
</dbReference>
<dbReference type="PANTHER" id="PTHR47926:SF533">
    <property type="entry name" value="DYW DOMAIN-CONTAINING PROTEIN"/>
    <property type="match status" value="1"/>
</dbReference>
<dbReference type="SUPFAM" id="SSF48452">
    <property type="entry name" value="TPR-like"/>
    <property type="match status" value="1"/>
</dbReference>
<evidence type="ECO:0000256" key="1">
    <source>
        <dbReference type="ARBA" id="ARBA00022737"/>
    </source>
</evidence>